<dbReference type="Proteomes" id="UP000011083">
    <property type="component" value="Unassembled WGS sequence"/>
</dbReference>
<feature type="region of interest" description="Disordered" evidence="16">
    <location>
        <begin position="364"/>
        <end position="384"/>
    </location>
</feature>
<dbReference type="Gene3D" id="3.10.20.30">
    <property type="match status" value="1"/>
</dbReference>
<dbReference type="InterPro" id="IPR002314">
    <property type="entry name" value="aa-tRNA-synt_IIb"/>
</dbReference>
<protein>
    <recommendedName>
        <fullName evidence="4">threonine--tRNA ligase</fullName>
        <ecNumber evidence="4">6.1.1.3</ecNumber>
    </recommendedName>
    <alternativeName>
        <fullName evidence="14">Threonyl-tRNA synthetase</fullName>
    </alternativeName>
</protein>
<evidence type="ECO:0000256" key="14">
    <source>
        <dbReference type="ARBA" id="ARBA00031900"/>
    </source>
</evidence>
<evidence type="ECO:0000256" key="9">
    <source>
        <dbReference type="ARBA" id="ARBA00022840"/>
    </source>
</evidence>
<dbReference type="NCBIfam" id="TIGR00418">
    <property type="entry name" value="thrS"/>
    <property type="match status" value="1"/>
</dbReference>
<dbReference type="GO" id="GO:0004829">
    <property type="term" value="F:threonine-tRNA ligase activity"/>
    <property type="evidence" value="ECO:0007669"/>
    <property type="project" value="UniProtKB-EC"/>
</dbReference>
<proteinExistence type="inferred from homology"/>
<evidence type="ECO:0000256" key="2">
    <source>
        <dbReference type="ARBA" id="ARBA00008226"/>
    </source>
</evidence>
<dbReference type="KEGG" id="acan:ACA1_037760"/>
<evidence type="ECO:0000256" key="6">
    <source>
        <dbReference type="ARBA" id="ARBA00022553"/>
    </source>
</evidence>
<evidence type="ECO:0000259" key="18">
    <source>
        <dbReference type="PROSITE" id="PS51880"/>
    </source>
</evidence>
<comment type="catalytic activity">
    <reaction evidence="15">
        <text>tRNA(Thr) + L-threonine + ATP = L-threonyl-tRNA(Thr) + AMP + diphosphate + H(+)</text>
        <dbReference type="Rhea" id="RHEA:24624"/>
        <dbReference type="Rhea" id="RHEA-COMP:9670"/>
        <dbReference type="Rhea" id="RHEA-COMP:9704"/>
        <dbReference type="ChEBI" id="CHEBI:15378"/>
        <dbReference type="ChEBI" id="CHEBI:30616"/>
        <dbReference type="ChEBI" id="CHEBI:33019"/>
        <dbReference type="ChEBI" id="CHEBI:57926"/>
        <dbReference type="ChEBI" id="CHEBI:78442"/>
        <dbReference type="ChEBI" id="CHEBI:78534"/>
        <dbReference type="ChEBI" id="CHEBI:456215"/>
        <dbReference type="EC" id="6.1.1.3"/>
    </reaction>
</comment>
<dbReference type="InterPro" id="IPR012676">
    <property type="entry name" value="TGS-like"/>
</dbReference>
<keyword evidence="6" id="KW-0597">Phosphoprotein</keyword>
<dbReference type="AlphaFoldDB" id="L8GLC4"/>
<dbReference type="InterPro" id="IPR018163">
    <property type="entry name" value="Thr/Ala-tRNA-synth_IIc_edit"/>
</dbReference>
<dbReference type="GO" id="GO:0006435">
    <property type="term" value="P:threonyl-tRNA aminoacylation"/>
    <property type="evidence" value="ECO:0007669"/>
    <property type="project" value="InterPro"/>
</dbReference>
<dbReference type="FunFam" id="3.30.930.10:FF:000039">
    <property type="entry name" value="Threonyl-tRNA synthetase, mitochondrial"/>
    <property type="match status" value="1"/>
</dbReference>
<comment type="subcellular location">
    <subcellularLocation>
        <location evidence="1">Mitochondrion matrix</location>
    </subcellularLocation>
</comment>
<dbReference type="InterPro" id="IPR002320">
    <property type="entry name" value="Thr-tRNA-ligase_IIa"/>
</dbReference>
<dbReference type="SMART" id="SM00863">
    <property type="entry name" value="tRNA_SAD"/>
    <property type="match status" value="1"/>
</dbReference>
<dbReference type="InterPro" id="IPR045864">
    <property type="entry name" value="aa-tRNA-synth_II/BPL/LPL"/>
</dbReference>
<gene>
    <name evidence="19" type="ORF">ACA1_037760</name>
</gene>
<keyword evidence="11" id="KW-0809">Transit peptide</keyword>
<evidence type="ECO:0000256" key="10">
    <source>
        <dbReference type="ARBA" id="ARBA00022917"/>
    </source>
</evidence>
<dbReference type="SUPFAM" id="SSF81271">
    <property type="entry name" value="TGS-like"/>
    <property type="match status" value="1"/>
</dbReference>
<keyword evidence="5" id="KW-0963">Cytoplasm</keyword>
<keyword evidence="20" id="KW-1185">Reference proteome</keyword>
<keyword evidence="9" id="KW-0067">ATP-binding</keyword>
<dbReference type="InterPro" id="IPR033728">
    <property type="entry name" value="ThrRS_core"/>
</dbReference>
<feature type="domain" description="TGS" evidence="18">
    <location>
        <begin position="30"/>
        <end position="91"/>
    </location>
</feature>
<keyword evidence="12" id="KW-0496">Mitochondrion</keyword>
<dbReference type="PANTHER" id="PTHR11451:SF44">
    <property type="entry name" value="THREONINE--TRNA LIGASE, CHLOROPLASTIC_MITOCHONDRIAL 2"/>
    <property type="match status" value="1"/>
</dbReference>
<name>L8GLC4_ACACF</name>
<dbReference type="InterPro" id="IPR004095">
    <property type="entry name" value="TGS"/>
</dbReference>
<keyword evidence="13" id="KW-0030">Aminoacyl-tRNA synthetase</keyword>
<evidence type="ECO:0000256" key="5">
    <source>
        <dbReference type="ARBA" id="ARBA00022490"/>
    </source>
</evidence>
<evidence type="ECO:0000313" key="20">
    <source>
        <dbReference type="Proteomes" id="UP000011083"/>
    </source>
</evidence>
<dbReference type="InterPro" id="IPR006195">
    <property type="entry name" value="aa-tRNA-synth_II"/>
</dbReference>
<keyword evidence="10" id="KW-0648">Protein biosynthesis</keyword>
<dbReference type="GO" id="GO:0005759">
    <property type="term" value="C:mitochondrial matrix"/>
    <property type="evidence" value="ECO:0007669"/>
    <property type="project" value="UniProtKB-SubCell"/>
</dbReference>
<dbReference type="Pfam" id="PF00587">
    <property type="entry name" value="tRNA-synt_2b"/>
    <property type="match status" value="1"/>
</dbReference>
<evidence type="ECO:0000313" key="19">
    <source>
        <dbReference type="EMBL" id="ELR13604.1"/>
    </source>
</evidence>
<dbReference type="InterPro" id="IPR012947">
    <property type="entry name" value="tRNA_SAD"/>
</dbReference>
<accession>L8GLC4</accession>
<feature type="domain" description="Aminoacyl-transfer RNA synthetases class-II family profile" evidence="17">
    <location>
        <begin position="306"/>
        <end position="587"/>
    </location>
</feature>
<dbReference type="VEuPathDB" id="AmoebaDB:ACA1_037760"/>
<dbReference type="FunFam" id="3.10.20.30:FF:000006">
    <property type="entry name" value="Threonine--tRNA ligase, cytoplasmic"/>
    <property type="match status" value="1"/>
</dbReference>
<evidence type="ECO:0000256" key="16">
    <source>
        <dbReference type="SAM" id="MobiDB-lite"/>
    </source>
</evidence>
<comment type="subunit">
    <text evidence="3">Homodimer.</text>
</comment>
<feature type="compositionally biased region" description="Basic and acidic residues" evidence="16">
    <location>
        <begin position="364"/>
        <end position="375"/>
    </location>
</feature>
<dbReference type="GeneID" id="14914204"/>
<evidence type="ECO:0000256" key="8">
    <source>
        <dbReference type="ARBA" id="ARBA00022741"/>
    </source>
</evidence>
<dbReference type="Gene3D" id="3.30.980.10">
    <property type="entry name" value="Threonyl-trna Synthetase, Chain A, domain 2"/>
    <property type="match status" value="1"/>
</dbReference>
<comment type="similarity">
    <text evidence="2">Belongs to the class-II aminoacyl-tRNA synthetase family.</text>
</comment>
<dbReference type="SUPFAM" id="SSF55186">
    <property type="entry name" value="ThrRS/AlaRS common domain"/>
    <property type="match status" value="1"/>
</dbReference>
<dbReference type="EC" id="6.1.1.3" evidence="4"/>
<organism evidence="19 20">
    <name type="scientific">Acanthamoeba castellanii (strain ATCC 30010 / Neff)</name>
    <dbReference type="NCBI Taxonomy" id="1257118"/>
    <lineage>
        <taxon>Eukaryota</taxon>
        <taxon>Amoebozoa</taxon>
        <taxon>Discosea</taxon>
        <taxon>Longamoebia</taxon>
        <taxon>Centramoebida</taxon>
        <taxon>Acanthamoebidae</taxon>
        <taxon>Acanthamoeba</taxon>
    </lineage>
</organism>
<dbReference type="CDD" id="cd00771">
    <property type="entry name" value="ThrRS_core"/>
    <property type="match status" value="1"/>
</dbReference>
<dbReference type="Pfam" id="PF02824">
    <property type="entry name" value="TGS"/>
    <property type="match status" value="1"/>
</dbReference>
<dbReference type="PROSITE" id="PS50862">
    <property type="entry name" value="AA_TRNA_LIGASE_II"/>
    <property type="match status" value="1"/>
</dbReference>
<evidence type="ECO:0000256" key="3">
    <source>
        <dbReference type="ARBA" id="ARBA00011738"/>
    </source>
</evidence>
<dbReference type="OrthoDB" id="5423599at2759"/>
<evidence type="ECO:0000256" key="12">
    <source>
        <dbReference type="ARBA" id="ARBA00023128"/>
    </source>
</evidence>
<evidence type="ECO:0000256" key="1">
    <source>
        <dbReference type="ARBA" id="ARBA00004305"/>
    </source>
</evidence>
<dbReference type="PROSITE" id="PS51880">
    <property type="entry name" value="TGS"/>
    <property type="match status" value="1"/>
</dbReference>
<keyword evidence="7 19" id="KW-0436">Ligase</keyword>
<dbReference type="EMBL" id="KB008087">
    <property type="protein sequence ID" value="ELR13604.1"/>
    <property type="molecule type" value="Genomic_DNA"/>
</dbReference>
<dbReference type="PANTHER" id="PTHR11451">
    <property type="entry name" value="THREONINE-TRNA LIGASE"/>
    <property type="match status" value="1"/>
</dbReference>
<dbReference type="InterPro" id="IPR012675">
    <property type="entry name" value="Beta-grasp_dom_sf"/>
</dbReference>
<dbReference type="RefSeq" id="XP_004335617.1">
    <property type="nucleotide sequence ID" value="XM_004335569.1"/>
</dbReference>
<evidence type="ECO:0000259" key="17">
    <source>
        <dbReference type="PROSITE" id="PS50862"/>
    </source>
</evidence>
<dbReference type="Pfam" id="PF07973">
    <property type="entry name" value="tRNA_SAD"/>
    <property type="match status" value="1"/>
</dbReference>
<evidence type="ECO:0000256" key="15">
    <source>
        <dbReference type="ARBA" id="ARBA00049515"/>
    </source>
</evidence>
<evidence type="ECO:0000256" key="13">
    <source>
        <dbReference type="ARBA" id="ARBA00023146"/>
    </source>
</evidence>
<keyword evidence="8" id="KW-0547">Nucleotide-binding</keyword>
<dbReference type="SUPFAM" id="SSF55681">
    <property type="entry name" value="Class II aaRS and biotin synthetases"/>
    <property type="match status" value="1"/>
</dbReference>
<dbReference type="FunFam" id="3.30.980.10:FF:000005">
    <property type="entry name" value="Threonyl-tRNA synthetase, mitochondrial"/>
    <property type="match status" value="1"/>
</dbReference>
<dbReference type="STRING" id="1257118.L8GLC4"/>
<dbReference type="GO" id="GO:0005524">
    <property type="term" value="F:ATP binding"/>
    <property type="evidence" value="ECO:0007669"/>
    <property type="project" value="UniProtKB-KW"/>
</dbReference>
<sequence length="587" mass="66359">MQRRLELWREEWERQQTGKEAQAAAGEGPHPIKITLPDGRIIDTSSSTTPLQVAASISEGLAREVVVARVNGELWDASRPLEQDCHLELLKGAGVFWHSASHLLGLAIEREYSPATGEHAESSAKVQLCDGPALSDEKGGLGASTEDFAELEKRVEAFAKEKRQFERMTVSRDFALQMFAYNDFKREIIEAIPAGEELTLYKCGEFIDLCRGPHIPHTGLVKGFKLVKVSGAYWKGDSTRPLLQRVYGIAFPKKELLKEWLTLQATLYCFLQEEAAKRDHRLIGKKQGLFMFHQWSPGNAFFLPPGAKIYNKLMNFVRDEYRVRGYQEVITPLVFNKELWETSGHWQNYKDDMFAVTGASHAHGHDHGHAREGHSCAHHHHSPSAGKEEVMGLKPMNCPAHCLIFSGGHYSYRDLPLRLADFGVLHRNELSGALTGLTRVRRFQQDDAHIFCAEDQIESEIGGCLDFLRKVYSIFGFEFAVQLSTRPEKYLGELALWNKVASRAEDALKQSLSRFGHSWRINEGDGAFYGPKIDIEVTDALKRKHQCATIQLDFQLPLRFGLKYQGLDDAYHTPVMIHRAIFGSVER</sequence>
<dbReference type="CDD" id="cd01667">
    <property type="entry name" value="TGS_ThrRS"/>
    <property type="match status" value="1"/>
</dbReference>
<reference evidence="19 20" key="1">
    <citation type="journal article" date="2013" name="Genome Biol.">
        <title>Genome of Acanthamoeba castellanii highlights extensive lateral gene transfer and early evolution of tyrosine kinase signaling.</title>
        <authorList>
            <person name="Clarke M."/>
            <person name="Lohan A.J."/>
            <person name="Liu B."/>
            <person name="Lagkouvardos I."/>
            <person name="Roy S."/>
            <person name="Zafar N."/>
            <person name="Bertelli C."/>
            <person name="Schilde C."/>
            <person name="Kianianmomeni A."/>
            <person name="Burglin T.R."/>
            <person name="Frech C."/>
            <person name="Turcotte B."/>
            <person name="Kopec K.O."/>
            <person name="Synnott J.M."/>
            <person name="Choo C."/>
            <person name="Paponov I."/>
            <person name="Finkler A."/>
            <person name="Soon Heng Tan C."/>
            <person name="Hutchins A.P."/>
            <person name="Weinmeier T."/>
            <person name="Rattei T."/>
            <person name="Chu J.S."/>
            <person name="Gimenez G."/>
            <person name="Irimia M."/>
            <person name="Rigden D.J."/>
            <person name="Fitzpatrick D.A."/>
            <person name="Lorenzo-Morales J."/>
            <person name="Bateman A."/>
            <person name="Chiu C.H."/>
            <person name="Tang P."/>
            <person name="Hegemann P."/>
            <person name="Fromm H."/>
            <person name="Raoult D."/>
            <person name="Greub G."/>
            <person name="Miranda-Saavedra D."/>
            <person name="Chen N."/>
            <person name="Nash P."/>
            <person name="Ginger M.L."/>
            <person name="Horn M."/>
            <person name="Schaap P."/>
            <person name="Caler L."/>
            <person name="Loftus B."/>
        </authorList>
    </citation>
    <scope>NUCLEOTIDE SEQUENCE [LARGE SCALE GENOMIC DNA]</scope>
    <source>
        <strain evidence="19 20">Neff</strain>
    </source>
</reference>
<evidence type="ECO:0000256" key="11">
    <source>
        <dbReference type="ARBA" id="ARBA00022946"/>
    </source>
</evidence>
<evidence type="ECO:0000256" key="4">
    <source>
        <dbReference type="ARBA" id="ARBA00013163"/>
    </source>
</evidence>
<evidence type="ECO:0000256" key="7">
    <source>
        <dbReference type="ARBA" id="ARBA00022598"/>
    </source>
</evidence>
<dbReference type="PRINTS" id="PR01047">
    <property type="entry name" value="TRNASYNTHTHR"/>
</dbReference>
<dbReference type="Gene3D" id="3.30.930.10">
    <property type="entry name" value="Bira Bifunctional Protein, Domain 2"/>
    <property type="match status" value="1"/>
</dbReference>
<dbReference type="OMA" id="GGFFYEM"/>